<keyword evidence="4 5" id="KW-0472">Membrane</keyword>
<protein>
    <submittedName>
        <fullName evidence="7">MFS transporter</fullName>
    </submittedName>
</protein>
<dbReference type="PROSITE" id="PS50850">
    <property type="entry name" value="MFS"/>
    <property type="match status" value="1"/>
</dbReference>
<keyword evidence="2 5" id="KW-0812">Transmembrane</keyword>
<proteinExistence type="predicted"/>
<evidence type="ECO:0000256" key="4">
    <source>
        <dbReference type="ARBA" id="ARBA00023136"/>
    </source>
</evidence>
<evidence type="ECO:0000256" key="2">
    <source>
        <dbReference type="ARBA" id="ARBA00022692"/>
    </source>
</evidence>
<reference evidence="7 8" key="1">
    <citation type="submission" date="2020-11" db="EMBL/GenBank/DDBJ databases">
        <title>Complete genome sequence for Salinimonas sp. strain G2-b.</title>
        <authorList>
            <person name="Park S.-J."/>
        </authorList>
    </citation>
    <scope>NUCLEOTIDE SEQUENCE [LARGE SCALE GENOMIC DNA]</scope>
    <source>
        <strain evidence="7 8">G2-b</strain>
    </source>
</reference>
<dbReference type="InterPro" id="IPR001958">
    <property type="entry name" value="Tet-R_TetA/multi-R_MdtG-like"/>
</dbReference>
<evidence type="ECO:0000259" key="6">
    <source>
        <dbReference type="PROSITE" id="PS50850"/>
    </source>
</evidence>
<evidence type="ECO:0000256" key="5">
    <source>
        <dbReference type="SAM" id="Phobius"/>
    </source>
</evidence>
<dbReference type="GO" id="GO:0016020">
    <property type="term" value="C:membrane"/>
    <property type="evidence" value="ECO:0007669"/>
    <property type="project" value="UniProtKB-SubCell"/>
</dbReference>
<dbReference type="Proteomes" id="UP000595095">
    <property type="component" value="Chromosome"/>
</dbReference>
<evidence type="ECO:0000256" key="3">
    <source>
        <dbReference type="ARBA" id="ARBA00022989"/>
    </source>
</evidence>
<keyword evidence="8" id="KW-1185">Reference proteome</keyword>
<dbReference type="InterPro" id="IPR011701">
    <property type="entry name" value="MFS"/>
</dbReference>
<feature type="transmembrane region" description="Helical" evidence="5">
    <location>
        <begin position="156"/>
        <end position="184"/>
    </location>
</feature>
<dbReference type="GO" id="GO:0022857">
    <property type="term" value="F:transmembrane transporter activity"/>
    <property type="evidence" value="ECO:0007669"/>
    <property type="project" value="InterPro"/>
</dbReference>
<feature type="transmembrane region" description="Helical" evidence="5">
    <location>
        <begin position="37"/>
        <end position="56"/>
    </location>
</feature>
<accession>A0A7S9HCT2</accession>
<dbReference type="Gene3D" id="1.20.1250.20">
    <property type="entry name" value="MFS general substrate transporter like domains"/>
    <property type="match status" value="1"/>
</dbReference>
<feature type="transmembrane region" description="Helical" evidence="5">
    <location>
        <begin position="281"/>
        <end position="300"/>
    </location>
</feature>
<feature type="transmembrane region" description="Helical" evidence="5">
    <location>
        <begin position="306"/>
        <end position="328"/>
    </location>
</feature>
<dbReference type="KEGG" id="smaa:IT774_15590"/>
<feature type="transmembrane region" description="Helical" evidence="5">
    <location>
        <begin position="251"/>
        <end position="269"/>
    </location>
</feature>
<dbReference type="RefSeq" id="WP_195810582.1">
    <property type="nucleotide sequence ID" value="NZ_CP064795.1"/>
</dbReference>
<sequence>MIYPILFCALLATAIGQSVFLTTVPSLGRLAGLSEMQVAIMMSSSALVFAIGANIWSRYNLRYGYKKLLLLGLSGYTLGTLVFATIWWAGLHSGLSGTLLFAGLLLSRCLQSSVMSATPPSVVGYVVAISGSEQRAASISKVTSANNLGQILGPPLAGLLVAAGILAPFYFVIVFTLLAIVLVARKLPELDPAQRRAANSQPDSSAAPVKSSTLLLVGCCVCLFGCMAIMQQSLAFYLIDTQGYDAVGAARQAGLAMMVMAVLSLVIQFSAVQRRWLSAPILIYSALPLAAVGYLTLYLQPGSVSLYLGMALMGAGFGAAYPSIAAVATSRCASERQAKVTGLITASPAMGYITGPPLSAALYGIDERLPFLAAALLMGLATLAVWWRLPVRAA</sequence>
<dbReference type="InterPro" id="IPR020846">
    <property type="entry name" value="MFS_dom"/>
</dbReference>
<feature type="transmembrane region" description="Helical" evidence="5">
    <location>
        <begin position="371"/>
        <end position="389"/>
    </location>
</feature>
<evidence type="ECO:0000313" key="7">
    <source>
        <dbReference type="EMBL" id="QPG05495.1"/>
    </source>
</evidence>
<feature type="transmembrane region" description="Helical" evidence="5">
    <location>
        <begin position="340"/>
        <end position="365"/>
    </location>
</feature>
<keyword evidence="3 5" id="KW-1133">Transmembrane helix</keyword>
<dbReference type="PANTHER" id="PTHR23546:SF1">
    <property type="entry name" value="MEMBRANE PROTEIN"/>
    <property type="match status" value="1"/>
</dbReference>
<evidence type="ECO:0000313" key="8">
    <source>
        <dbReference type="Proteomes" id="UP000595095"/>
    </source>
</evidence>
<feature type="domain" description="Major facilitator superfamily (MFS) profile" evidence="6">
    <location>
        <begin position="2"/>
        <end position="393"/>
    </location>
</feature>
<comment type="subcellular location">
    <subcellularLocation>
        <location evidence="1">Membrane</location>
        <topology evidence="1">Multi-pass membrane protein</topology>
    </subcellularLocation>
</comment>
<dbReference type="InterPro" id="IPR036259">
    <property type="entry name" value="MFS_trans_sf"/>
</dbReference>
<gene>
    <name evidence="7" type="ORF">IT774_15590</name>
</gene>
<name>A0A7S9HCT2_9ALTE</name>
<dbReference type="AlphaFoldDB" id="A0A7S9HCT2"/>
<evidence type="ECO:0000256" key="1">
    <source>
        <dbReference type="ARBA" id="ARBA00004141"/>
    </source>
</evidence>
<dbReference type="PRINTS" id="PR01035">
    <property type="entry name" value="TCRTETA"/>
</dbReference>
<dbReference type="PANTHER" id="PTHR23546">
    <property type="entry name" value="TRANSPORT PROTEIN"/>
    <property type="match status" value="1"/>
</dbReference>
<feature type="transmembrane region" description="Helical" evidence="5">
    <location>
        <begin position="214"/>
        <end position="239"/>
    </location>
</feature>
<organism evidence="7 8">
    <name type="scientific">Salinimonas marina</name>
    <dbReference type="NCBI Taxonomy" id="2785918"/>
    <lineage>
        <taxon>Bacteria</taxon>
        <taxon>Pseudomonadati</taxon>
        <taxon>Pseudomonadota</taxon>
        <taxon>Gammaproteobacteria</taxon>
        <taxon>Alteromonadales</taxon>
        <taxon>Alteromonadaceae</taxon>
        <taxon>Alteromonas/Salinimonas group</taxon>
        <taxon>Salinimonas</taxon>
    </lineage>
</organism>
<dbReference type="SUPFAM" id="SSF103473">
    <property type="entry name" value="MFS general substrate transporter"/>
    <property type="match status" value="1"/>
</dbReference>
<feature type="transmembrane region" description="Helical" evidence="5">
    <location>
        <begin position="68"/>
        <end position="90"/>
    </location>
</feature>
<dbReference type="Pfam" id="PF07690">
    <property type="entry name" value="MFS_1"/>
    <property type="match status" value="1"/>
</dbReference>
<dbReference type="EMBL" id="CP064795">
    <property type="protein sequence ID" value="QPG05495.1"/>
    <property type="molecule type" value="Genomic_DNA"/>
</dbReference>